<organism evidence="2 3">
    <name type="scientific">Datura stramonium</name>
    <name type="common">Jimsonweed</name>
    <name type="synonym">Common thornapple</name>
    <dbReference type="NCBI Taxonomy" id="4076"/>
    <lineage>
        <taxon>Eukaryota</taxon>
        <taxon>Viridiplantae</taxon>
        <taxon>Streptophyta</taxon>
        <taxon>Embryophyta</taxon>
        <taxon>Tracheophyta</taxon>
        <taxon>Spermatophyta</taxon>
        <taxon>Magnoliopsida</taxon>
        <taxon>eudicotyledons</taxon>
        <taxon>Gunneridae</taxon>
        <taxon>Pentapetalae</taxon>
        <taxon>asterids</taxon>
        <taxon>lamiids</taxon>
        <taxon>Solanales</taxon>
        <taxon>Solanaceae</taxon>
        <taxon>Solanoideae</taxon>
        <taxon>Datureae</taxon>
        <taxon>Datura</taxon>
    </lineage>
</organism>
<dbReference type="Proteomes" id="UP000823775">
    <property type="component" value="Unassembled WGS sequence"/>
</dbReference>
<reference evidence="2 3" key="1">
    <citation type="journal article" date="2021" name="BMC Genomics">
        <title>Datura genome reveals duplications of psychoactive alkaloid biosynthetic genes and high mutation rate following tissue culture.</title>
        <authorList>
            <person name="Rajewski A."/>
            <person name="Carter-House D."/>
            <person name="Stajich J."/>
            <person name="Litt A."/>
        </authorList>
    </citation>
    <scope>NUCLEOTIDE SEQUENCE [LARGE SCALE GENOMIC DNA]</scope>
    <source>
        <strain evidence="2">AR-01</strain>
    </source>
</reference>
<evidence type="ECO:0000313" key="3">
    <source>
        <dbReference type="Proteomes" id="UP000823775"/>
    </source>
</evidence>
<sequence length="166" mass="18670">MEDVEIEPEEKISETTYANGDHYEESIEEDAVEFEVFDQSSAILKAIPSLEKTLKADAEEKYQMDVEVDQEDLISYGEIDNTIFGSFKAAKQFIEQLKRESGDGSKASQEIDDQIIIDSNKEADTDEILLCYGVALEGASSKILNLRAPNLCITVRKSLDTWGRYL</sequence>
<name>A0ABS8RK35_DATST</name>
<proteinExistence type="predicted"/>
<feature type="region of interest" description="Disordered" evidence="1">
    <location>
        <begin position="1"/>
        <end position="21"/>
    </location>
</feature>
<gene>
    <name evidence="2" type="ORF">HAX54_025529</name>
</gene>
<protein>
    <submittedName>
        <fullName evidence="2">Uncharacterized protein</fullName>
    </submittedName>
</protein>
<comment type="caution">
    <text evidence="2">The sequence shown here is derived from an EMBL/GenBank/DDBJ whole genome shotgun (WGS) entry which is preliminary data.</text>
</comment>
<dbReference type="EMBL" id="JACEIK010000031">
    <property type="protein sequence ID" value="MCD7447183.1"/>
    <property type="molecule type" value="Genomic_DNA"/>
</dbReference>
<evidence type="ECO:0000313" key="2">
    <source>
        <dbReference type="EMBL" id="MCD7447183.1"/>
    </source>
</evidence>
<accession>A0ABS8RK35</accession>
<keyword evidence="3" id="KW-1185">Reference proteome</keyword>
<evidence type="ECO:0000256" key="1">
    <source>
        <dbReference type="SAM" id="MobiDB-lite"/>
    </source>
</evidence>